<evidence type="ECO:0000313" key="1">
    <source>
        <dbReference type="EMBL" id="CAB4187540.1"/>
    </source>
</evidence>
<evidence type="ECO:0000313" key="3">
    <source>
        <dbReference type="EMBL" id="CAB4218782.1"/>
    </source>
</evidence>
<protein>
    <submittedName>
        <fullName evidence="3">Uncharacterized protein</fullName>
    </submittedName>
</protein>
<dbReference type="EMBL" id="LR797469">
    <property type="protein sequence ID" value="CAB4218782.1"/>
    <property type="molecule type" value="Genomic_DNA"/>
</dbReference>
<reference evidence="3" key="1">
    <citation type="submission" date="2020-05" db="EMBL/GenBank/DDBJ databases">
        <authorList>
            <person name="Chiriac C."/>
            <person name="Salcher M."/>
            <person name="Ghai R."/>
            <person name="Kavagutti S V."/>
        </authorList>
    </citation>
    <scope>NUCLEOTIDE SEQUENCE</scope>
</reference>
<dbReference type="EMBL" id="LR797292">
    <property type="protein sequence ID" value="CAB4200533.1"/>
    <property type="molecule type" value="Genomic_DNA"/>
</dbReference>
<sequence length="139" mass="15083">MKRQLQIKNGIACAEWSGGGGMPVTPDDTWTFLDVSDRKDAPQVGHRYDAASDTFTPPSAPPDYGRTVSAREFLQLFTSTERKAIRAAGKTDEDIADWFAIAQVPEPIRLKHPTTIGGLNFIVAKGLLTAARRDAILAG</sequence>
<evidence type="ECO:0000313" key="2">
    <source>
        <dbReference type="EMBL" id="CAB4200533.1"/>
    </source>
</evidence>
<organism evidence="3">
    <name type="scientific">uncultured Caudovirales phage</name>
    <dbReference type="NCBI Taxonomy" id="2100421"/>
    <lineage>
        <taxon>Viruses</taxon>
        <taxon>Duplodnaviria</taxon>
        <taxon>Heunggongvirae</taxon>
        <taxon>Uroviricota</taxon>
        <taxon>Caudoviricetes</taxon>
        <taxon>Peduoviridae</taxon>
        <taxon>Maltschvirus</taxon>
        <taxon>Maltschvirus maltsch</taxon>
    </lineage>
</organism>
<proteinExistence type="predicted"/>
<gene>
    <name evidence="1" type="ORF">UFOVP1154_49</name>
    <name evidence="2" type="ORF">UFOVP1341_44</name>
    <name evidence="3" type="ORF">UFOVP1601_39</name>
</gene>
<accession>A0A6J5ST85</accession>
<name>A0A6J5ST85_9CAUD</name>
<dbReference type="EMBL" id="LR797107">
    <property type="protein sequence ID" value="CAB4187540.1"/>
    <property type="molecule type" value="Genomic_DNA"/>
</dbReference>